<evidence type="ECO:0000256" key="12">
    <source>
        <dbReference type="ARBA" id="ARBA00022737"/>
    </source>
</evidence>
<evidence type="ECO:0000313" key="25">
    <source>
        <dbReference type="EMBL" id="RDX78581.1"/>
    </source>
</evidence>
<dbReference type="InterPro" id="IPR017441">
    <property type="entry name" value="Protein_kinase_ATP_BS"/>
</dbReference>
<dbReference type="GO" id="GO:0004674">
    <property type="term" value="F:protein serine/threonine kinase activity"/>
    <property type="evidence" value="ECO:0007669"/>
    <property type="project" value="UniProtKB-KW"/>
</dbReference>
<dbReference type="FunFam" id="1.10.510.10:FF:000358">
    <property type="entry name" value="Putative leucine-rich repeat receptor-like serine/threonine-protein kinase"/>
    <property type="match status" value="1"/>
</dbReference>
<feature type="transmembrane region" description="Helical" evidence="23">
    <location>
        <begin position="662"/>
        <end position="685"/>
    </location>
</feature>
<dbReference type="GO" id="GO:0005524">
    <property type="term" value="F:ATP binding"/>
    <property type="evidence" value="ECO:0007669"/>
    <property type="project" value="UniProtKB-UniRule"/>
</dbReference>
<keyword evidence="12" id="KW-0677">Repeat</keyword>
<evidence type="ECO:0000256" key="9">
    <source>
        <dbReference type="ARBA" id="ARBA00022679"/>
    </source>
</evidence>
<evidence type="ECO:0000256" key="23">
    <source>
        <dbReference type="SAM" id="Phobius"/>
    </source>
</evidence>
<evidence type="ECO:0000256" key="8">
    <source>
        <dbReference type="ARBA" id="ARBA00022614"/>
    </source>
</evidence>
<keyword evidence="15 22" id="KW-0067">ATP-binding</keyword>
<evidence type="ECO:0000259" key="24">
    <source>
        <dbReference type="PROSITE" id="PS50011"/>
    </source>
</evidence>
<dbReference type="PANTHER" id="PTHR27000">
    <property type="entry name" value="LEUCINE-RICH REPEAT RECEPTOR-LIKE PROTEIN KINASE FAMILY PROTEIN-RELATED"/>
    <property type="match status" value="1"/>
</dbReference>
<dbReference type="FunFam" id="3.30.200.20:FF:000432">
    <property type="entry name" value="LRR receptor-like serine/threonine-protein kinase EFR"/>
    <property type="match status" value="1"/>
</dbReference>
<dbReference type="Pfam" id="PF00560">
    <property type="entry name" value="LRR_1"/>
    <property type="match status" value="5"/>
</dbReference>
<evidence type="ECO:0000313" key="26">
    <source>
        <dbReference type="Proteomes" id="UP000257109"/>
    </source>
</evidence>
<dbReference type="Gene3D" id="1.10.510.10">
    <property type="entry name" value="Transferase(Phosphotransferase) domain 1"/>
    <property type="match status" value="1"/>
</dbReference>
<keyword evidence="14" id="KW-0418">Kinase</keyword>
<evidence type="ECO:0000256" key="5">
    <source>
        <dbReference type="ARBA" id="ARBA00022475"/>
    </source>
</evidence>
<keyword evidence="6" id="KW-0723">Serine/threonine-protein kinase</keyword>
<evidence type="ECO:0000256" key="15">
    <source>
        <dbReference type="ARBA" id="ARBA00022840"/>
    </source>
</evidence>
<gene>
    <name evidence="25" type="ORF">CR513_41118</name>
</gene>
<evidence type="ECO:0000256" key="13">
    <source>
        <dbReference type="ARBA" id="ARBA00022741"/>
    </source>
</evidence>
<dbReference type="SUPFAM" id="SSF52058">
    <property type="entry name" value="L domain-like"/>
    <property type="match status" value="2"/>
</dbReference>
<dbReference type="InterPro" id="IPR001611">
    <property type="entry name" value="Leu-rich_rpt"/>
</dbReference>
<dbReference type="PROSITE" id="PS50011">
    <property type="entry name" value="PROTEIN_KINASE_DOM"/>
    <property type="match status" value="1"/>
</dbReference>
<dbReference type="SUPFAM" id="SSF56112">
    <property type="entry name" value="Protein kinase-like (PK-like)"/>
    <property type="match status" value="1"/>
</dbReference>
<evidence type="ECO:0000256" key="1">
    <source>
        <dbReference type="ARBA" id="ARBA00004162"/>
    </source>
</evidence>
<evidence type="ECO:0000256" key="16">
    <source>
        <dbReference type="ARBA" id="ARBA00022989"/>
    </source>
</evidence>
<keyword evidence="8" id="KW-0433">Leucine-rich repeat</keyword>
<evidence type="ECO:0000256" key="14">
    <source>
        <dbReference type="ARBA" id="ARBA00022777"/>
    </source>
</evidence>
<dbReference type="Pfam" id="PF13855">
    <property type="entry name" value="LRR_8"/>
    <property type="match status" value="1"/>
</dbReference>
<keyword evidence="26" id="KW-1185">Reference proteome</keyword>
<evidence type="ECO:0000256" key="20">
    <source>
        <dbReference type="ARBA" id="ARBA00047899"/>
    </source>
</evidence>
<keyword evidence="19" id="KW-0325">Glycoprotein</keyword>
<evidence type="ECO:0000256" key="19">
    <source>
        <dbReference type="ARBA" id="ARBA00023180"/>
    </source>
</evidence>
<feature type="binding site" evidence="22">
    <location>
        <position position="745"/>
    </location>
    <ligand>
        <name>ATP</name>
        <dbReference type="ChEBI" id="CHEBI:30616"/>
    </ligand>
</feature>
<dbReference type="FunFam" id="3.80.10.10:FF:000288">
    <property type="entry name" value="LRR receptor-like serine/threonine-protein kinase EFR"/>
    <property type="match status" value="1"/>
</dbReference>
<comment type="caution">
    <text evidence="25">The sequence shown here is derived from an EMBL/GenBank/DDBJ whole genome shotgun (WGS) entry which is preliminary data.</text>
</comment>
<keyword evidence="7" id="KW-0597">Phosphoprotein</keyword>
<evidence type="ECO:0000256" key="3">
    <source>
        <dbReference type="ARBA" id="ARBA00008684"/>
    </source>
</evidence>
<keyword evidence="17 23" id="KW-0472">Membrane</keyword>
<evidence type="ECO:0000256" key="18">
    <source>
        <dbReference type="ARBA" id="ARBA00023170"/>
    </source>
</evidence>
<keyword evidence="10 23" id="KW-0812">Transmembrane</keyword>
<dbReference type="InterPro" id="IPR013210">
    <property type="entry name" value="LRR_N_plant-typ"/>
</dbReference>
<dbReference type="PANTHER" id="PTHR27000:SF777">
    <property type="entry name" value="PROTEIN KINASE DOMAIN-CONTAINING PROTEIN"/>
    <property type="match status" value="1"/>
</dbReference>
<dbReference type="FunFam" id="3.80.10.10:FF:000565">
    <property type="entry name" value="Leucine-rich repeat receptor-like kinase protein FLORAL ORGAN NUMBER1"/>
    <property type="match status" value="1"/>
</dbReference>
<dbReference type="SMART" id="SM00369">
    <property type="entry name" value="LRR_TYP"/>
    <property type="match status" value="7"/>
</dbReference>
<proteinExistence type="inferred from homology"/>
<evidence type="ECO:0000256" key="21">
    <source>
        <dbReference type="ARBA" id="ARBA00048679"/>
    </source>
</evidence>
<evidence type="ECO:0000256" key="4">
    <source>
        <dbReference type="ARBA" id="ARBA00012513"/>
    </source>
</evidence>
<keyword evidence="13 22" id="KW-0547">Nucleotide-binding</keyword>
<dbReference type="EC" id="2.7.11.1" evidence="4"/>
<dbReference type="InterPro" id="IPR003591">
    <property type="entry name" value="Leu-rich_rpt_typical-subtyp"/>
</dbReference>
<dbReference type="Pfam" id="PF00069">
    <property type="entry name" value="Pkinase"/>
    <property type="match status" value="1"/>
</dbReference>
<dbReference type="InterPro" id="IPR000719">
    <property type="entry name" value="Prot_kinase_dom"/>
</dbReference>
<keyword evidence="5" id="KW-1003">Cell membrane</keyword>
<dbReference type="OrthoDB" id="676979at2759"/>
<dbReference type="AlphaFoldDB" id="A0A371FJZ5"/>
<evidence type="ECO:0000256" key="17">
    <source>
        <dbReference type="ARBA" id="ARBA00023136"/>
    </source>
</evidence>
<comment type="subcellular location">
    <subcellularLocation>
        <location evidence="1">Cell membrane</location>
        <topology evidence="1">Single-pass membrane protein</topology>
    </subcellularLocation>
    <subcellularLocation>
        <location evidence="2">Membrane</location>
        <topology evidence="2">Single-pass type I membrane protein</topology>
    </subcellularLocation>
</comment>
<keyword evidence="9" id="KW-0808">Transferase</keyword>
<evidence type="ECO:0000256" key="11">
    <source>
        <dbReference type="ARBA" id="ARBA00022729"/>
    </source>
</evidence>
<sequence>MVGSSGYPLTMSSAVWSICLVWFLLITSNLWSQHITSTYALGNETDHSALIKFKESISDDPFQVFNSWNSSSHFCNWHGVRCSSRHQRVIELNLTGYHLHGFISPHIGNLSFLRILLLEDNSFYGEVPQELARLFRLLVLYFTHNTLGGEFPINLTNCSKLSYLRLDGNRFVGEIPRKVESFGNLKELTIRRNNLSGQIPPSMGNLSSLTRLSLSSNQLEGNIPKEIGSLRNLRIFGVSGNKLSGNVPLSLYNLSSLSVFSVTDNQFNGSFPDNMFLSLPNLKIYTVSGNQFSGSIPTSISNASGIQILDIGDNHLAGQVPSLGKLQDISTLQLSLNNLGSNSSNDLQFLKSLINCSQLDILVISDNNFGGPFPSFVGNYSTRLTQLYLGRNHFFGNIPMELGNLVNLIVLAMEKNSLTGIIPTTFGKLQKMQLLSLGVNKLFGEIPPSIGNLSQLYYLELSSNMFVGNIPSTIGNCKQLEFLHLSDNNISGAIPSEVFRIPTLSTGLILSYNSLSGSLPAEVGMLKNIELLDVSGNYISGVIPETIGECLTLEYLYLDENSFHGSMPPSLASLKGLKKLDLSSNNLSGSIPERLQNISLLDYFNASFNMLEGEVPTNGVFQNASAVSVTGNPKLCGGVSELKLPPCPLKAKKRRKHHNLKLVVVVLCLVLFLPLLSCILGMYLIRKRHKKSSINSSIDQLPKVSYQNLHQATDGFSSQNLIGIGSHGSVYKGRLDLMDRLVAIKILDLQKKGANKSFIAECKALRNVRHRNLVKVVTCCSSVDYNGNDFKALVFEYMSNRSLEEWLHPQNGSAEWPRTLNLKTRLEIVIGVASALHYLHHECEEPIVHCDLKPSNILLDDDMVSHVSDFGIARLLSTINNYQISTSGIKGTIGYSPPEYGASSRVSTKGDMYSFGILILEMLTGKRPTDKMFKDGHNLHNYVKIAFPNNLLEIVDATLISTENECPTITVSEQNNISEIVDHLHPNIKNKCLFSLFTIGLACSVDPPGERMNMMEVTRDLNMIRNAFYAQGIRGNMIIRQGQVTWQEDPNNGNVETSKGIRMFGFLIDTNSTYLSYSDAHKIHELI</sequence>
<protein>
    <recommendedName>
        <fullName evidence="4">non-specific serine/threonine protein kinase</fullName>
        <ecNumber evidence="4">2.7.11.1</ecNumber>
    </recommendedName>
</protein>
<dbReference type="Pfam" id="PF08263">
    <property type="entry name" value="LRRNT_2"/>
    <property type="match status" value="1"/>
</dbReference>
<feature type="domain" description="Protein kinase" evidence="24">
    <location>
        <begin position="716"/>
        <end position="988"/>
    </location>
</feature>
<dbReference type="STRING" id="157652.A0A371FJZ5"/>
<dbReference type="InterPro" id="IPR011009">
    <property type="entry name" value="Kinase-like_dom_sf"/>
</dbReference>
<comment type="catalytic activity">
    <reaction evidence="20">
        <text>L-threonyl-[protein] + ATP = O-phospho-L-threonyl-[protein] + ADP + H(+)</text>
        <dbReference type="Rhea" id="RHEA:46608"/>
        <dbReference type="Rhea" id="RHEA-COMP:11060"/>
        <dbReference type="Rhea" id="RHEA-COMP:11605"/>
        <dbReference type="ChEBI" id="CHEBI:15378"/>
        <dbReference type="ChEBI" id="CHEBI:30013"/>
        <dbReference type="ChEBI" id="CHEBI:30616"/>
        <dbReference type="ChEBI" id="CHEBI:61977"/>
        <dbReference type="ChEBI" id="CHEBI:456216"/>
        <dbReference type="EC" id="2.7.11.1"/>
    </reaction>
</comment>
<evidence type="ECO:0000256" key="22">
    <source>
        <dbReference type="PROSITE-ProRule" id="PRU10141"/>
    </source>
</evidence>
<dbReference type="EMBL" id="QJKJ01008820">
    <property type="protein sequence ID" value="RDX78581.1"/>
    <property type="molecule type" value="Genomic_DNA"/>
</dbReference>
<evidence type="ECO:0000256" key="7">
    <source>
        <dbReference type="ARBA" id="ARBA00022553"/>
    </source>
</evidence>
<dbReference type="PROSITE" id="PS00107">
    <property type="entry name" value="PROTEIN_KINASE_ATP"/>
    <property type="match status" value="1"/>
</dbReference>
<dbReference type="SMART" id="SM00220">
    <property type="entry name" value="S_TKc"/>
    <property type="match status" value="1"/>
</dbReference>
<dbReference type="GO" id="GO:0005886">
    <property type="term" value="C:plasma membrane"/>
    <property type="evidence" value="ECO:0007669"/>
    <property type="project" value="UniProtKB-SubCell"/>
</dbReference>
<dbReference type="InterPro" id="IPR032675">
    <property type="entry name" value="LRR_dom_sf"/>
</dbReference>
<comment type="similarity">
    <text evidence="3">Belongs to the protein kinase superfamily. Ser/Thr protein kinase family.</text>
</comment>
<keyword evidence="11" id="KW-0732">Signal</keyword>
<dbReference type="InterPro" id="IPR008271">
    <property type="entry name" value="Ser/Thr_kinase_AS"/>
</dbReference>
<name>A0A371FJZ5_MUCPR</name>
<feature type="transmembrane region" description="Helical" evidence="23">
    <location>
        <begin position="6"/>
        <end position="26"/>
    </location>
</feature>
<organism evidence="25 26">
    <name type="scientific">Mucuna pruriens</name>
    <name type="common">Velvet bean</name>
    <name type="synonym">Dolichos pruriens</name>
    <dbReference type="NCBI Taxonomy" id="157652"/>
    <lineage>
        <taxon>Eukaryota</taxon>
        <taxon>Viridiplantae</taxon>
        <taxon>Streptophyta</taxon>
        <taxon>Embryophyta</taxon>
        <taxon>Tracheophyta</taxon>
        <taxon>Spermatophyta</taxon>
        <taxon>Magnoliopsida</taxon>
        <taxon>eudicotyledons</taxon>
        <taxon>Gunneridae</taxon>
        <taxon>Pentapetalae</taxon>
        <taxon>rosids</taxon>
        <taxon>fabids</taxon>
        <taxon>Fabales</taxon>
        <taxon>Fabaceae</taxon>
        <taxon>Papilionoideae</taxon>
        <taxon>50 kb inversion clade</taxon>
        <taxon>NPAAA clade</taxon>
        <taxon>indigoferoid/millettioid clade</taxon>
        <taxon>Phaseoleae</taxon>
        <taxon>Mucuna</taxon>
    </lineage>
</organism>
<dbReference type="Proteomes" id="UP000257109">
    <property type="component" value="Unassembled WGS sequence"/>
</dbReference>
<reference evidence="25" key="1">
    <citation type="submission" date="2018-05" db="EMBL/GenBank/DDBJ databases">
        <title>Draft genome of Mucuna pruriens seed.</title>
        <authorList>
            <person name="Nnadi N.E."/>
            <person name="Vos R."/>
            <person name="Hasami M.H."/>
            <person name="Devisetty U.K."/>
            <person name="Aguiy J.C."/>
        </authorList>
    </citation>
    <scope>NUCLEOTIDE SEQUENCE [LARGE SCALE GENOMIC DNA]</scope>
    <source>
        <strain evidence="25">JCA_2017</strain>
    </source>
</reference>
<keyword evidence="16 23" id="KW-1133">Transmembrane helix</keyword>
<evidence type="ECO:0000256" key="6">
    <source>
        <dbReference type="ARBA" id="ARBA00022527"/>
    </source>
</evidence>
<dbReference type="PROSITE" id="PS00108">
    <property type="entry name" value="PROTEIN_KINASE_ST"/>
    <property type="match status" value="1"/>
</dbReference>
<dbReference type="FunFam" id="3.80.10.10:FF:000299">
    <property type="entry name" value="Piriformospora indica-insensitive protein 2"/>
    <property type="match status" value="1"/>
</dbReference>
<feature type="non-terminal residue" evidence="25">
    <location>
        <position position="1"/>
    </location>
</feature>
<evidence type="ECO:0000256" key="10">
    <source>
        <dbReference type="ARBA" id="ARBA00022692"/>
    </source>
</evidence>
<keyword evidence="18" id="KW-0675">Receptor</keyword>
<evidence type="ECO:0000256" key="2">
    <source>
        <dbReference type="ARBA" id="ARBA00004479"/>
    </source>
</evidence>
<dbReference type="Gene3D" id="3.80.10.10">
    <property type="entry name" value="Ribonuclease Inhibitor"/>
    <property type="match status" value="2"/>
</dbReference>
<accession>A0A371FJZ5</accession>
<dbReference type="Gene3D" id="3.30.200.20">
    <property type="entry name" value="Phosphorylase Kinase, domain 1"/>
    <property type="match status" value="1"/>
</dbReference>
<comment type="catalytic activity">
    <reaction evidence="21">
        <text>L-seryl-[protein] + ATP = O-phospho-L-seryl-[protein] + ADP + H(+)</text>
        <dbReference type="Rhea" id="RHEA:17989"/>
        <dbReference type="Rhea" id="RHEA-COMP:9863"/>
        <dbReference type="Rhea" id="RHEA-COMP:11604"/>
        <dbReference type="ChEBI" id="CHEBI:15378"/>
        <dbReference type="ChEBI" id="CHEBI:29999"/>
        <dbReference type="ChEBI" id="CHEBI:30616"/>
        <dbReference type="ChEBI" id="CHEBI:83421"/>
        <dbReference type="ChEBI" id="CHEBI:456216"/>
        <dbReference type="EC" id="2.7.11.1"/>
    </reaction>
</comment>